<keyword evidence="3" id="KW-1185">Reference proteome</keyword>
<dbReference type="Gramene" id="OQU91194">
    <property type="protein sequence ID" value="OQU91194"/>
    <property type="gene ID" value="SORBI_3001G135650"/>
</dbReference>
<proteinExistence type="predicted"/>
<dbReference type="Proteomes" id="UP000000768">
    <property type="component" value="Chromosome 1"/>
</dbReference>
<evidence type="ECO:0000256" key="1">
    <source>
        <dbReference type="SAM" id="Phobius"/>
    </source>
</evidence>
<dbReference type="OMA" id="MLRWEAY"/>
<evidence type="ECO:0000313" key="2">
    <source>
        <dbReference type="EMBL" id="OQU91194.1"/>
    </source>
</evidence>
<protein>
    <submittedName>
        <fullName evidence="2">Uncharacterized protein</fullName>
    </submittedName>
</protein>
<organism evidence="2 3">
    <name type="scientific">Sorghum bicolor</name>
    <name type="common">Sorghum</name>
    <name type="synonym">Sorghum vulgare</name>
    <dbReference type="NCBI Taxonomy" id="4558"/>
    <lineage>
        <taxon>Eukaryota</taxon>
        <taxon>Viridiplantae</taxon>
        <taxon>Streptophyta</taxon>
        <taxon>Embryophyta</taxon>
        <taxon>Tracheophyta</taxon>
        <taxon>Spermatophyta</taxon>
        <taxon>Magnoliopsida</taxon>
        <taxon>Liliopsida</taxon>
        <taxon>Poales</taxon>
        <taxon>Poaceae</taxon>
        <taxon>PACMAD clade</taxon>
        <taxon>Panicoideae</taxon>
        <taxon>Andropogonodae</taxon>
        <taxon>Andropogoneae</taxon>
        <taxon>Sorghinae</taxon>
        <taxon>Sorghum</taxon>
    </lineage>
</organism>
<gene>
    <name evidence="2" type="ORF">SORBI_3001G135650</name>
</gene>
<feature type="transmembrane region" description="Helical" evidence="1">
    <location>
        <begin position="123"/>
        <end position="143"/>
    </location>
</feature>
<dbReference type="eggNOG" id="ENOG502R4MV">
    <property type="taxonomic scope" value="Eukaryota"/>
</dbReference>
<reference evidence="3" key="2">
    <citation type="journal article" date="2018" name="Plant J.">
        <title>The Sorghum bicolor reference genome: improved assembly, gene annotations, a transcriptome atlas, and signatures of genome organization.</title>
        <authorList>
            <person name="McCormick R.F."/>
            <person name="Truong S.K."/>
            <person name="Sreedasyam A."/>
            <person name="Jenkins J."/>
            <person name="Shu S."/>
            <person name="Sims D."/>
            <person name="Kennedy M."/>
            <person name="Amirebrahimi M."/>
            <person name="Weers B.D."/>
            <person name="McKinley B."/>
            <person name="Mattison A."/>
            <person name="Morishige D.T."/>
            <person name="Grimwood J."/>
            <person name="Schmutz J."/>
            <person name="Mullet J.E."/>
        </authorList>
    </citation>
    <scope>NUCLEOTIDE SEQUENCE [LARGE SCALE GENOMIC DNA]</scope>
    <source>
        <strain evidence="3">cv. BTx623</strain>
    </source>
</reference>
<keyword evidence="1" id="KW-0472">Membrane</keyword>
<keyword evidence="1" id="KW-1133">Transmembrane helix</keyword>
<keyword evidence="1" id="KW-0812">Transmembrane</keyword>
<reference evidence="2 3" key="1">
    <citation type="journal article" date="2009" name="Nature">
        <title>The Sorghum bicolor genome and the diversification of grasses.</title>
        <authorList>
            <person name="Paterson A.H."/>
            <person name="Bowers J.E."/>
            <person name="Bruggmann R."/>
            <person name="Dubchak I."/>
            <person name="Grimwood J."/>
            <person name="Gundlach H."/>
            <person name="Haberer G."/>
            <person name="Hellsten U."/>
            <person name="Mitros T."/>
            <person name="Poliakov A."/>
            <person name="Schmutz J."/>
            <person name="Spannagl M."/>
            <person name="Tang H."/>
            <person name="Wang X."/>
            <person name="Wicker T."/>
            <person name="Bharti A.K."/>
            <person name="Chapman J."/>
            <person name="Feltus F.A."/>
            <person name="Gowik U."/>
            <person name="Grigoriev I.V."/>
            <person name="Lyons E."/>
            <person name="Maher C.A."/>
            <person name="Martis M."/>
            <person name="Narechania A."/>
            <person name="Otillar R.P."/>
            <person name="Penning B.W."/>
            <person name="Salamov A.A."/>
            <person name="Wang Y."/>
            <person name="Zhang L."/>
            <person name="Carpita N.C."/>
            <person name="Freeling M."/>
            <person name="Gingle A.R."/>
            <person name="Hash C.T."/>
            <person name="Keller B."/>
            <person name="Klein P."/>
            <person name="Kresovich S."/>
            <person name="McCann M.C."/>
            <person name="Ming R."/>
            <person name="Peterson D.G."/>
            <person name="Mehboob-ur-Rahman"/>
            <person name="Ware D."/>
            <person name="Westhoff P."/>
            <person name="Mayer K.F."/>
            <person name="Messing J."/>
            <person name="Rokhsar D.S."/>
        </authorList>
    </citation>
    <scope>NUCLEOTIDE SEQUENCE [LARGE SCALE GENOMIC DNA]</scope>
    <source>
        <strain evidence="3">cv. BTx623</strain>
    </source>
</reference>
<evidence type="ECO:0000313" key="3">
    <source>
        <dbReference type="Proteomes" id="UP000000768"/>
    </source>
</evidence>
<name>A0A1Z5S5J8_SORBI</name>
<dbReference type="EMBL" id="CM000760">
    <property type="protein sequence ID" value="OQU91194.1"/>
    <property type="molecule type" value="Genomic_DNA"/>
</dbReference>
<dbReference type="AlphaFoldDB" id="A0A1Z5S5J8"/>
<dbReference type="InParanoid" id="A0A1Z5S5J8"/>
<sequence length="144" mass="17185">MIKETYLYRELRLRLAGRKLSAQYLDLKKKGMLRWEAYKEHREDIRKSFGFLGRALARYKDRRTKAGYFYMCKHRKVHKVFIMSPLYTMPRKGAMKKIRQILQKREAYDSIISNNGPLGRRGLVQLLLIYLFVLILACAIIFYG</sequence>
<accession>A0A1Z5S5J8</accession>